<dbReference type="Proteomes" id="UP000646523">
    <property type="component" value="Unassembled WGS sequence"/>
</dbReference>
<evidence type="ECO:0000313" key="1">
    <source>
        <dbReference type="EMBL" id="GGO67195.1"/>
    </source>
</evidence>
<proteinExistence type="predicted"/>
<name>A0A917YW90_9ACTN</name>
<evidence type="ECO:0000313" key="2">
    <source>
        <dbReference type="Proteomes" id="UP000646523"/>
    </source>
</evidence>
<dbReference type="AlphaFoldDB" id="A0A917YW90"/>
<organism evidence="1 2">
    <name type="scientific">Nonomuraea cavernae</name>
    <dbReference type="NCBI Taxonomy" id="2045107"/>
    <lineage>
        <taxon>Bacteria</taxon>
        <taxon>Bacillati</taxon>
        <taxon>Actinomycetota</taxon>
        <taxon>Actinomycetes</taxon>
        <taxon>Streptosporangiales</taxon>
        <taxon>Streptosporangiaceae</taxon>
        <taxon>Nonomuraea</taxon>
    </lineage>
</organism>
<dbReference type="RefSeq" id="WP_189124033.1">
    <property type="nucleotide sequence ID" value="NZ_BMNH01000005.1"/>
</dbReference>
<accession>A0A917YW90</accession>
<keyword evidence="2" id="KW-1185">Reference proteome</keyword>
<reference evidence="1" key="2">
    <citation type="submission" date="2020-09" db="EMBL/GenBank/DDBJ databases">
        <authorList>
            <person name="Sun Q."/>
            <person name="Zhou Y."/>
        </authorList>
    </citation>
    <scope>NUCLEOTIDE SEQUENCE</scope>
    <source>
        <strain evidence="1">CGMCC 4.7368</strain>
    </source>
</reference>
<gene>
    <name evidence="1" type="ORF">GCM10012289_23040</name>
</gene>
<protein>
    <submittedName>
        <fullName evidence="1">Uncharacterized protein</fullName>
    </submittedName>
</protein>
<dbReference type="EMBL" id="BMNH01000005">
    <property type="protein sequence ID" value="GGO67195.1"/>
    <property type="molecule type" value="Genomic_DNA"/>
</dbReference>
<sequence length="64" mass="7033">MFEAGVIEEAGVEGVARGPIRARPPVLPMEACPALGLAAINGLLRQEANRHLEMLRHRRAARRH</sequence>
<reference evidence="1" key="1">
    <citation type="journal article" date="2014" name="Int. J. Syst. Evol. Microbiol.">
        <title>Complete genome sequence of Corynebacterium casei LMG S-19264T (=DSM 44701T), isolated from a smear-ripened cheese.</title>
        <authorList>
            <consortium name="US DOE Joint Genome Institute (JGI-PGF)"/>
            <person name="Walter F."/>
            <person name="Albersmeier A."/>
            <person name="Kalinowski J."/>
            <person name="Ruckert C."/>
        </authorList>
    </citation>
    <scope>NUCLEOTIDE SEQUENCE</scope>
    <source>
        <strain evidence="1">CGMCC 4.7368</strain>
    </source>
</reference>
<comment type="caution">
    <text evidence="1">The sequence shown here is derived from an EMBL/GenBank/DDBJ whole genome shotgun (WGS) entry which is preliminary data.</text>
</comment>